<dbReference type="Proteomes" id="UP001220964">
    <property type="component" value="Unassembled WGS sequence"/>
</dbReference>
<dbReference type="EMBL" id="JARGYC010000006">
    <property type="protein sequence ID" value="MDF0599890.1"/>
    <property type="molecule type" value="Genomic_DNA"/>
</dbReference>
<organism evidence="2 3">
    <name type="scientific">Psychromarinibacter sediminicola</name>
    <dbReference type="NCBI Taxonomy" id="3033385"/>
    <lineage>
        <taxon>Bacteria</taxon>
        <taxon>Pseudomonadati</taxon>
        <taxon>Pseudomonadota</taxon>
        <taxon>Alphaproteobacteria</taxon>
        <taxon>Rhodobacterales</taxon>
        <taxon>Paracoccaceae</taxon>
        <taxon>Psychromarinibacter</taxon>
    </lineage>
</organism>
<keyword evidence="1" id="KW-0732">Signal</keyword>
<keyword evidence="3" id="KW-1185">Reference proteome</keyword>
<name>A0AAE3T8V1_9RHOB</name>
<feature type="chain" id="PRO_5042169678" description="Nuclear transport factor 2 family protein" evidence="1">
    <location>
        <begin position="21"/>
        <end position="126"/>
    </location>
</feature>
<dbReference type="RefSeq" id="WP_275566030.1">
    <property type="nucleotide sequence ID" value="NZ_JARGYC010000006.1"/>
</dbReference>
<gene>
    <name evidence="2" type="ORF">P1J78_04005</name>
</gene>
<protein>
    <recommendedName>
        <fullName evidence="4">Nuclear transport factor 2 family protein</fullName>
    </recommendedName>
</protein>
<dbReference type="AlphaFoldDB" id="A0AAE3T8V1"/>
<reference evidence="2" key="1">
    <citation type="submission" date="2023-03" db="EMBL/GenBank/DDBJ databases">
        <title>Multiphase analysis and comparison of six strains from genera Psychromarinibacter, Lutimaribacter, and Maritimibacter, including a novel species: Psychromarinibacter sediminicola sp. nov.</title>
        <authorList>
            <person name="Wang Y.-H."/>
            <person name="Ye M.-Q."/>
            <person name="Du Z.-J."/>
        </authorList>
    </citation>
    <scope>NUCLEOTIDE SEQUENCE</scope>
    <source>
        <strain evidence="2">C21-152</strain>
    </source>
</reference>
<feature type="signal peptide" evidence="1">
    <location>
        <begin position="1"/>
        <end position="20"/>
    </location>
</feature>
<proteinExistence type="predicted"/>
<evidence type="ECO:0008006" key="4">
    <source>
        <dbReference type="Google" id="ProtNLM"/>
    </source>
</evidence>
<evidence type="ECO:0000313" key="2">
    <source>
        <dbReference type="EMBL" id="MDF0599890.1"/>
    </source>
</evidence>
<evidence type="ECO:0000256" key="1">
    <source>
        <dbReference type="SAM" id="SignalP"/>
    </source>
</evidence>
<evidence type="ECO:0000313" key="3">
    <source>
        <dbReference type="Proteomes" id="UP001220964"/>
    </source>
</evidence>
<comment type="caution">
    <text evidence="2">The sequence shown here is derived from an EMBL/GenBank/DDBJ whole genome shotgun (WGS) entry which is preliminary data.</text>
</comment>
<sequence length="126" mass="14152">MKLAALALAALLALPGAVQAQQLLESYTAYLSAHDHYNSRGVRLTAYWQVIRQDRANFHRFGTGDPQDEWDRFFGSMQNRAVMEQMILNGTVEPGVASYIVNNEVMVQVDVYGYGNQISYVNVTAY</sequence>
<accession>A0AAE3T8V1</accession>